<proteinExistence type="predicted"/>
<evidence type="ECO:0000259" key="1">
    <source>
        <dbReference type="Pfam" id="PF13456"/>
    </source>
</evidence>
<accession>A0A8S0UJ29</accession>
<dbReference type="InterPro" id="IPR012337">
    <property type="entry name" value="RNaseH-like_sf"/>
</dbReference>
<reference evidence="2 3" key="1">
    <citation type="submission" date="2019-12" db="EMBL/GenBank/DDBJ databases">
        <authorList>
            <person name="Alioto T."/>
            <person name="Alioto T."/>
            <person name="Gomez Garrido J."/>
        </authorList>
    </citation>
    <scope>NUCLEOTIDE SEQUENCE [LARGE SCALE GENOMIC DNA]</scope>
</reference>
<dbReference type="Gene3D" id="3.30.420.10">
    <property type="entry name" value="Ribonuclease H-like superfamily/Ribonuclease H"/>
    <property type="match status" value="1"/>
</dbReference>
<dbReference type="EMBL" id="CACTIH010007558">
    <property type="protein sequence ID" value="CAA3015542.1"/>
    <property type="molecule type" value="Genomic_DNA"/>
</dbReference>
<comment type="caution">
    <text evidence="2">The sequence shown here is derived from an EMBL/GenBank/DDBJ whole genome shotgun (WGS) entry which is preliminary data.</text>
</comment>
<dbReference type="Gramene" id="OE9A096887T1">
    <property type="protein sequence ID" value="OE9A096887C1"/>
    <property type="gene ID" value="OE9A096887"/>
</dbReference>
<dbReference type="InterPro" id="IPR044730">
    <property type="entry name" value="RNase_H-like_dom_plant"/>
</dbReference>
<gene>
    <name evidence="2" type="ORF">OLEA9_A096887</name>
</gene>
<dbReference type="PANTHER" id="PTHR47723">
    <property type="entry name" value="OS05G0353850 PROTEIN"/>
    <property type="match status" value="1"/>
</dbReference>
<feature type="domain" description="RNase H type-1" evidence="1">
    <location>
        <begin position="21"/>
        <end position="99"/>
    </location>
</feature>
<name>A0A8S0UJ29_OLEEU</name>
<dbReference type="InterPro" id="IPR036397">
    <property type="entry name" value="RNaseH_sf"/>
</dbReference>
<feature type="non-terminal residue" evidence="2">
    <location>
        <position position="1"/>
    </location>
</feature>
<dbReference type="Pfam" id="PF13456">
    <property type="entry name" value="RVT_3"/>
    <property type="match status" value="1"/>
</dbReference>
<dbReference type="PANTHER" id="PTHR47723:SF19">
    <property type="entry name" value="POLYNUCLEOTIDYL TRANSFERASE, RIBONUCLEASE H-LIKE SUPERFAMILY PROTEIN"/>
    <property type="match status" value="1"/>
</dbReference>
<dbReference type="SUPFAM" id="SSF53098">
    <property type="entry name" value="Ribonuclease H-like"/>
    <property type="match status" value="1"/>
</dbReference>
<evidence type="ECO:0000313" key="2">
    <source>
        <dbReference type="EMBL" id="CAA3015542.1"/>
    </source>
</evidence>
<organism evidence="2 3">
    <name type="scientific">Olea europaea subsp. europaea</name>
    <dbReference type="NCBI Taxonomy" id="158383"/>
    <lineage>
        <taxon>Eukaryota</taxon>
        <taxon>Viridiplantae</taxon>
        <taxon>Streptophyta</taxon>
        <taxon>Embryophyta</taxon>
        <taxon>Tracheophyta</taxon>
        <taxon>Spermatophyta</taxon>
        <taxon>Magnoliopsida</taxon>
        <taxon>eudicotyledons</taxon>
        <taxon>Gunneridae</taxon>
        <taxon>Pentapetalae</taxon>
        <taxon>asterids</taxon>
        <taxon>lamiids</taxon>
        <taxon>Lamiales</taxon>
        <taxon>Oleaceae</taxon>
        <taxon>Oleeae</taxon>
        <taxon>Olea</taxon>
    </lineage>
</organism>
<sequence>KVASAQLIAQKCPGLSCFKLNVDGSALGKSGMAGGGGIIRDHEENVVAGFYHTYGKTTNKIVEMRVLHDGLLLCKREGFYDIVIESDSKVVVDWIHKKRCDHWYLWDY</sequence>
<evidence type="ECO:0000313" key="3">
    <source>
        <dbReference type="Proteomes" id="UP000594638"/>
    </source>
</evidence>
<protein>
    <submittedName>
        <fullName evidence="2">Ribonuclease H domain</fullName>
    </submittedName>
</protein>
<dbReference type="CDD" id="cd06222">
    <property type="entry name" value="RNase_H_like"/>
    <property type="match status" value="1"/>
</dbReference>
<dbReference type="AlphaFoldDB" id="A0A8S0UJ29"/>
<dbReference type="OrthoDB" id="914170at2759"/>
<dbReference type="GO" id="GO:0003676">
    <property type="term" value="F:nucleic acid binding"/>
    <property type="evidence" value="ECO:0007669"/>
    <property type="project" value="InterPro"/>
</dbReference>
<dbReference type="Proteomes" id="UP000594638">
    <property type="component" value="Unassembled WGS sequence"/>
</dbReference>
<dbReference type="GO" id="GO:0004523">
    <property type="term" value="F:RNA-DNA hybrid ribonuclease activity"/>
    <property type="evidence" value="ECO:0007669"/>
    <property type="project" value="InterPro"/>
</dbReference>
<dbReference type="InterPro" id="IPR002156">
    <property type="entry name" value="RNaseH_domain"/>
</dbReference>
<dbReference type="InterPro" id="IPR053151">
    <property type="entry name" value="RNase_H-like"/>
</dbReference>
<keyword evidence="3" id="KW-1185">Reference proteome</keyword>